<sequence>MRCRRELMDSFEDFTGKQYGGEDNRRNERSTEVRNWRLAVVVFRDNVEIQWNVINTGLSNKLRSNVVLTELFADRAFLWCMNKVNGLPLDWWNENVFQRIRKKLGGLIGVANVTTDLTFIRYAKLRGKREPTTRPDSGPFATEGVAASGAQISGAPPNNATLGKSDHGYRDQHRHSAERRDRENLLGSSKRVGREVSFGGQVGRDSSTGTEIAVTNNTSTQSRELVPFVRIKEVLPIELIGEALEFYNENNFSALSLADDMEHLEEHWASAKAHRKDTISHVNNQHQNMDFQAHEVSNYFGQRTLSSISREKPSLNEADSLIKYKSPKLLSNHEEDSNIGKEMKSEKWFVFPNQRYKSTPWNGSDGELDGQLIARPDHSFENSKSDSELDQSTETEDDADPD</sequence>
<organism evidence="2 3">
    <name type="scientific">Trema orientale</name>
    <name type="common">Charcoal tree</name>
    <name type="synonym">Celtis orientalis</name>
    <dbReference type="NCBI Taxonomy" id="63057"/>
    <lineage>
        <taxon>Eukaryota</taxon>
        <taxon>Viridiplantae</taxon>
        <taxon>Streptophyta</taxon>
        <taxon>Embryophyta</taxon>
        <taxon>Tracheophyta</taxon>
        <taxon>Spermatophyta</taxon>
        <taxon>Magnoliopsida</taxon>
        <taxon>eudicotyledons</taxon>
        <taxon>Gunneridae</taxon>
        <taxon>Pentapetalae</taxon>
        <taxon>rosids</taxon>
        <taxon>fabids</taxon>
        <taxon>Rosales</taxon>
        <taxon>Cannabaceae</taxon>
        <taxon>Trema</taxon>
    </lineage>
</organism>
<dbReference type="Proteomes" id="UP000237000">
    <property type="component" value="Unassembled WGS sequence"/>
</dbReference>
<protein>
    <recommendedName>
        <fullName evidence="4">DUF4283 domain-containing protein</fullName>
    </recommendedName>
</protein>
<reference evidence="3" key="1">
    <citation type="submission" date="2016-06" db="EMBL/GenBank/DDBJ databases">
        <title>Parallel loss of symbiosis genes in relatives of nitrogen-fixing non-legume Parasponia.</title>
        <authorList>
            <person name="Van Velzen R."/>
            <person name="Holmer R."/>
            <person name="Bu F."/>
            <person name="Rutten L."/>
            <person name="Van Zeijl A."/>
            <person name="Liu W."/>
            <person name="Santuari L."/>
            <person name="Cao Q."/>
            <person name="Sharma T."/>
            <person name="Shen D."/>
            <person name="Roswanjaya Y."/>
            <person name="Wardhani T."/>
            <person name="Kalhor M.S."/>
            <person name="Jansen J."/>
            <person name="Van den Hoogen J."/>
            <person name="Gungor B."/>
            <person name="Hartog M."/>
            <person name="Hontelez J."/>
            <person name="Verver J."/>
            <person name="Yang W.-C."/>
            <person name="Schijlen E."/>
            <person name="Repin R."/>
            <person name="Schilthuizen M."/>
            <person name="Schranz E."/>
            <person name="Heidstra R."/>
            <person name="Miyata K."/>
            <person name="Fedorova E."/>
            <person name="Kohlen W."/>
            <person name="Bisseling T."/>
            <person name="Smit S."/>
            <person name="Geurts R."/>
        </authorList>
    </citation>
    <scope>NUCLEOTIDE SEQUENCE [LARGE SCALE GENOMIC DNA]</scope>
    <source>
        <strain evidence="3">cv. RG33-2</strain>
    </source>
</reference>
<comment type="caution">
    <text evidence="2">The sequence shown here is derived from an EMBL/GenBank/DDBJ whole genome shotgun (WGS) entry which is preliminary data.</text>
</comment>
<feature type="region of interest" description="Disordered" evidence="1">
    <location>
        <begin position="148"/>
        <end position="190"/>
    </location>
</feature>
<proteinExistence type="predicted"/>
<feature type="compositionally biased region" description="Acidic residues" evidence="1">
    <location>
        <begin position="388"/>
        <end position="402"/>
    </location>
</feature>
<feature type="compositionally biased region" description="Basic and acidic residues" evidence="1">
    <location>
        <begin position="164"/>
        <end position="184"/>
    </location>
</feature>
<keyword evidence="3" id="KW-1185">Reference proteome</keyword>
<evidence type="ECO:0000313" key="2">
    <source>
        <dbReference type="EMBL" id="PON92326.1"/>
    </source>
</evidence>
<feature type="region of interest" description="Disordered" evidence="1">
    <location>
        <begin position="357"/>
        <end position="402"/>
    </location>
</feature>
<accession>A0A2P5F3F6</accession>
<dbReference type="EMBL" id="JXTC01000066">
    <property type="protein sequence ID" value="PON92326.1"/>
    <property type="molecule type" value="Genomic_DNA"/>
</dbReference>
<evidence type="ECO:0000256" key="1">
    <source>
        <dbReference type="SAM" id="MobiDB-lite"/>
    </source>
</evidence>
<evidence type="ECO:0008006" key="4">
    <source>
        <dbReference type="Google" id="ProtNLM"/>
    </source>
</evidence>
<evidence type="ECO:0000313" key="3">
    <source>
        <dbReference type="Proteomes" id="UP000237000"/>
    </source>
</evidence>
<dbReference type="OrthoDB" id="1713445at2759"/>
<gene>
    <name evidence="2" type="ORF">TorRG33x02_118310</name>
</gene>
<dbReference type="AlphaFoldDB" id="A0A2P5F3F6"/>
<feature type="compositionally biased region" description="Basic and acidic residues" evidence="1">
    <location>
        <begin position="375"/>
        <end position="387"/>
    </location>
</feature>
<dbReference type="InParanoid" id="A0A2P5F3F6"/>
<name>A0A2P5F3F6_TREOI</name>